<gene>
    <name evidence="1" type="ORF">C7B82_21600</name>
</gene>
<reference evidence="1 2" key="2">
    <citation type="submission" date="2018-03" db="EMBL/GenBank/DDBJ databases">
        <title>The ancient ancestry and fast evolution of plastids.</title>
        <authorList>
            <person name="Moore K.R."/>
            <person name="Magnabosco C."/>
            <person name="Momper L."/>
            <person name="Gold D.A."/>
            <person name="Bosak T."/>
            <person name="Fournier G.P."/>
        </authorList>
    </citation>
    <scope>NUCLEOTIDE SEQUENCE [LARGE SCALE GENOMIC DNA]</scope>
    <source>
        <strain evidence="1 2">ULC18</strain>
    </source>
</reference>
<dbReference type="Proteomes" id="UP000239576">
    <property type="component" value="Unassembled WGS sequence"/>
</dbReference>
<name>A0A2T1DZD2_9CYAN</name>
<accession>A0A2T1DZD2</accession>
<dbReference type="OrthoDB" id="513141at2"/>
<dbReference type="EMBL" id="PVWK01000119">
    <property type="protein sequence ID" value="PSB25856.1"/>
    <property type="molecule type" value="Genomic_DNA"/>
</dbReference>
<comment type="caution">
    <text evidence="1">The sequence shown here is derived from an EMBL/GenBank/DDBJ whole genome shotgun (WGS) entry which is preliminary data.</text>
</comment>
<dbReference type="RefSeq" id="WP_106258508.1">
    <property type="nucleotide sequence ID" value="NZ_CAWNSW010000062.1"/>
</dbReference>
<proteinExistence type="predicted"/>
<evidence type="ECO:0000313" key="1">
    <source>
        <dbReference type="EMBL" id="PSB25856.1"/>
    </source>
</evidence>
<reference evidence="2" key="1">
    <citation type="submission" date="2018-02" db="EMBL/GenBank/DDBJ databases">
        <authorList>
            <person name="Moore K."/>
            <person name="Momper L."/>
        </authorList>
    </citation>
    <scope>NUCLEOTIDE SEQUENCE [LARGE SCALE GENOMIC DNA]</scope>
    <source>
        <strain evidence="2">ULC18</strain>
    </source>
</reference>
<protein>
    <submittedName>
        <fullName evidence="1">Uncharacterized protein</fullName>
    </submittedName>
</protein>
<organism evidence="1 2">
    <name type="scientific">Stenomitos frigidus ULC18</name>
    <dbReference type="NCBI Taxonomy" id="2107698"/>
    <lineage>
        <taxon>Bacteria</taxon>
        <taxon>Bacillati</taxon>
        <taxon>Cyanobacteriota</taxon>
        <taxon>Cyanophyceae</taxon>
        <taxon>Leptolyngbyales</taxon>
        <taxon>Leptolyngbyaceae</taxon>
        <taxon>Stenomitos</taxon>
    </lineage>
</organism>
<keyword evidence="2" id="KW-1185">Reference proteome</keyword>
<evidence type="ECO:0000313" key="2">
    <source>
        <dbReference type="Proteomes" id="UP000239576"/>
    </source>
</evidence>
<sequence length="124" mass="13625">MSKQGLIDAAITAASIATFLAADADPASADEYESASDHEQLLNLAGEIRQIKYNNLHATLQVTSRDHVWVIILPPSSQLQQPDLLGGVLHVGQHISLLGYRDHRSAYELWAEQVVVGDRTIELR</sequence>
<dbReference type="AlphaFoldDB" id="A0A2T1DZD2"/>